<evidence type="ECO:0000313" key="1">
    <source>
        <dbReference type="EMBL" id="KAL3574065.1"/>
    </source>
</evidence>
<organism evidence="1 2">
    <name type="scientific">Populus alba</name>
    <name type="common">White poplar</name>
    <dbReference type="NCBI Taxonomy" id="43335"/>
    <lineage>
        <taxon>Eukaryota</taxon>
        <taxon>Viridiplantae</taxon>
        <taxon>Streptophyta</taxon>
        <taxon>Embryophyta</taxon>
        <taxon>Tracheophyta</taxon>
        <taxon>Spermatophyta</taxon>
        <taxon>Magnoliopsida</taxon>
        <taxon>eudicotyledons</taxon>
        <taxon>Gunneridae</taxon>
        <taxon>Pentapetalae</taxon>
        <taxon>rosids</taxon>
        <taxon>fabids</taxon>
        <taxon>Malpighiales</taxon>
        <taxon>Salicaceae</taxon>
        <taxon>Saliceae</taxon>
        <taxon>Populus</taxon>
    </lineage>
</organism>
<dbReference type="Proteomes" id="UP000309997">
    <property type="component" value="Unassembled WGS sequence"/>
</dbReference>
<protein>
    <submittedName>
        <fullName evidence="1">Uncharacterized protein</fullName>
    </submittedName>
</protein>
<accession>A0ACC4B6E2</accession>
<keyword evidence="2" id="KW-1185">Reference proteome</keyword>
<name>A0ACC4B6E2_POPAL</name>
<gene>
    <name evidence="1" type="ORF">D5086_024678</name>
</gene>
<proteinExistence type="predicted"/>
<dbReference type="EMBL" id="RCHU02000013">
    <property type="protein sequence ID" value="KAL3574065.1"/>
    <property type="molecule type" value="Genomic_DNA"/>
</dbReference>
<evidence type="ECO:0000313" key="2">
    <source>
        <dbReference type="Proteomes" id="UP000309997"/>
    </source>
</evidence>
<reference evidence="1 2" key="1">
    <citation type="journal article" date="2024" name="Plant Biotechnol. J.">
        <title>Genome and CRISPR/Cas9 system of a widespread forest tree (Populus alba) in the world.</title>
        <authorList>
            <person name="Liu Y.J."/>
            <person name="Jiang P.F."/>
            <person name="Han X.M."/>
            <person name="Li X.Y."/>
            <person name="Wang H.M."/>
            <person name="Wang Y.J."/>
            <person name="Wang X.X."/>
            <person name="Zeng Q.Y."/>
        </authorList>
    </citation>
    <scope>NUCLEOTIDE SEQUENCE [LARGE SCALE GENOMIC DNA]</scope>
    <source>
        <strain evidence="2">cv. PAL-ZL1</strain>
    </source>
</reference>
<sequence length="123" mass="14472">MNHQCWCCIKWYQSLVMAGQDNDNGEHLTRLEQSIEGITRSIKMLTELLRVFLMRSGFMHFTWSGFDTCNAAVWAMHGRVAGPSRFFYVVEIWDEIWMTVVYFYIESTSSLSWHLLAYWISVG</sequence>
<comment type="caution">
    <text evidence="1">The sequence shown here is derived from an EMBL/GenBank/DDBJ whole genome shotgun (WGS) entry which is preliminary data.</text>
</comment>